<dbReference type="OrthoDB" id="8912983at2"/>
<dbReference type="Pfam" id="PF09720">
    <property type="entry name" value="Unstab_antitox"/>
    <property type="match status" value="1"/>
</dbReference>
<reference evidence="1 2" key="1">
    <citation type="journal article" date="2015" name="Environ. Microbiol.">
        <title>Methane oxidation coupled to nitrate reduction under hypoxia by the Gammaproteobacterium Methylomonas denitrificans, sp. nov. type strain FJG1.</title>
        <authorList>
            <person name="Kits K.D."/>
            <person name="Klotz M.G."/>
            <person name="Stein L.Y."/>
        </authorList>
    </citation>
    <scope>NUCLEOTIDE SEQUENCE [LARGE SCALE GENOMIC DNA]</scope>
    <source>
        <strain evidence="1 2">FJG1</strain>
    </source>
</reference>
<dbReference type="InterPro" id="IPR013406">
    <property type="entry name" value="CHP02574_addiction_mod"/>
</dbReference>
<dbReference type="KEGG" id="mdn:JT25_005950"/>
<accession>A0A126T1T8</accession>
<keyword evidence="2" id="KW-1185">Reference proteome</keyword>
<dbReference type="NCBIfam" id="TIGR02574">
    <property type="entry name" value="stabl_TIGR02574"/>
    <property type="match status" value="1"/>
</dbReference>
<proteinExistence type="predicted"/>
<protein>
    <submittedName>
        <fullName evidence="1">Addiction module antitoxin RelB</fullName>
    </submittedName>
</protein>
<gene>
    <name evidence="1" type="ORF">JT25_005950</name>
</gene>
<dbReference type="EMBL" id="CP014476">
    <property type="protein sequence ID" value="AMK76038.1"/>
    <property type="molecule type" value="Genomic_DNA"/>
</dbReference>
<evidence type="ECO:0000313" key="1">
    <source>
        <dbReference type="EMBL" id="AMK76038.1"/>
    </source>
</evidence>
<organism evidence="1 2">
    <name type="scientific">Methylomonas denitrificans</name>
    <dbReference type="NCBI Taxonomy" id="1538553"/>
    <lineage>
        <taxon>Bacteria</taxon>
        <taxon>Pseudomonadati</taxon>
        <taxon>Pseudomonadota</taxon>
        <taxon>Gammaproteobacteria</taxon>
        <taxon>Methylococcales</taxon>
        <taxon>Methylococcaceae</taxon>
        <taxon>Methylomonas</taxon>
    </lineage>
</organism>
<sequence>MSALLVELEKQACSLLPEERAHLAEVLLESLHDSPLAEIETEWEREIEKRTAAFDRGELQTYPAEDVFSEARRMTK</sequence>
<dbReference type="AlphaFoldDB" id="A0A126T1T8"/>
<dbReference type="RefSeq" id="WP_036274330.1">
    <property type="nucleotide sequence ID" value="NZ_CP014476.1"/>
</dbReference>
<name>A0A126T1T8_9GAMM</name>
<evidence type="ECO:0000313" key="2">
    <source>
        <dbReference type="Proteomes" id="UP000030512"/>
    </source>
</evidence>
<dbReference type="Proteomes" id="UP000030512">
    <property type="component" value="Chromosome"/>
</dbReference>